<reference evidence="2" key="1">
    <citation type="journal article" date="2023" name="Science">
        <title>Genome structures resolve the early diversification of teleost fishes.</title>
        <authorList>
            <person name="Parey E."/>
            <person name="Louis A."/>
            <person name="Montfort J."/>
            <person name="Bouchez O."/>
            <person name="Roques C."/>
            <person name="Iampietro C."/>
            <person name="Lluch J."/>
            <person name="Castinel A."/>
            <person name="Donnadieu C."/>
            <person name="Desvignes T."/>
            <person name="Floi Bucao C."/>
            <person name="Jouanno E."/>
            <person name="Wen M."/>
            <person name="Mejri S."/>
            <person name="Dirks R."/>
            <person name="Jansen H."/>
            <person name="Henkel C."/>
            <person name="Chen W.J."/>
            <person name="Zahm M."/>
            <person name="Cabau C."/>
            <person name="Klopp C."/>
            <person name="Thompson A.W."/>
            <person name="Robinson-Rechavi M."/>
            <person name="Braasch I."/>
            <person name="Lecointre G."/>
            <person name="Bobe J."/>
            <person name="Postlethwait J.H."/>
            <person name="Berthelot C."/>
            <person name="Roest Crollius H."/>
            <person name="Guiguen Y."/>
        </authorList>
    </citation>
    <scope>NUCLEOTIDE SEQUENCE</scope>
    <source>
        <strain evidence="2">NC1722</strain>
    </source>
</reference>
<name>A0AAD7W6E4_9TELE</name>
<dbReference type="Proteomes" id="UP001221898">
    <property type="component" value="Unassembled WGS sequence"/>
</dbReference>
<evidence type="ECO:0000313" key="2">
    <source>
        <dbReference type="EMBL" id="KAJ8385512.1"/>
    </source>
</evidence>
<feature type="compositionally biased region" description="Basic and acidic residues" evidence="1">
    <location>
        <begin position="32"/>
        <end position="48"/>
    </location>
</feature>
<sequence length="63" mass="7439">MKLILKNEKVTLSMHFMPTKAEVAQRVEDTRVWKTHSSKKESGHRQEDTGEWTQTRGHMQQQC</sequence>
<gene>
    <name evidence="2" type="ORF">AAFF_G00185480</name>
</gene>
<dbReference type="EMBL" id="JAINUG010000248">
    <property type="protein sequence ID" value="KAJ8385512.1"/>
    <property type="molecule type" value="Genomic_DNA"/>
</dbReference>
<evidence type="ECO:0000313" key="3">
    <source>
        <dbReference type="Proteomes" id="UP001221898"/>
    </source>
</evidence>
<organism evidence="2 3">
    <name type="scientific">Aldrovandia affinis</name>
    <dbReference type="NCBI Taxonomy" id="143900"/>
    <lineage>
        <taxon>Eukaryota</taxon>
        <taxon>Metazoa</taxon>
        <taxon>Chordata</taxon>
        <taxon>Craniata</taxon>
        <taxon>Vertebrata</taxon>
        <taxon>Euteleostomi</taxon>
        <taxon>Actinopterygii</taxon>
        <taxon>Neopterygii</taxon>
        <taxon>Teleostei</taxon>
        <taxon>Notacanthiformes</taxon>
        <taxon>Halosauridae</taxon>
        <taxon>Aldrovandia</taxon>
    </lineage>
</organism>
<evidence type="ECO:0000256" key="1">
    <source>
        <dbReference type="SAM" id="MobiDB-lite"/>
    </source>
</evidence>
<dbReference type="AlphaFoldDB" id="A0AAD7W6E4"/>
<feature type="region of interest" description="Disordered" evidence="1">
    <location>
        <begin position="32"/>
        <end position="63"/>
    </location>
</feature>
<accession>A0AAD7W6E4</accession>
<protein>
    <submittedName>
        <fullName evidence="2">Uncharacterized protein</fullName>
    </submittedName>
</protein>
<keyword evidence="3" id="KW-1185">Reference proteome</keyword>
<feature type="compositionally biased region" description="Polar residues" evidence="1">
    <location>
        <begin position="51"/>
        <end position="63"/>
    </location>
</feature>
<proteinExistence type="predicted"/>
<comment type="caution">
    <text evidence="2">The sequence shown here is derived from an EMBL/GenBank/DDBJ whole genome shotgun (WGS) entry which is preliminary data.</text>
</comment>